<keyword evidence="2" id="KW-1185">Reference proteome</keyword>
<dbReference type="KEGG" id="ghi:107908022"/>
<feature type="region of interest" description="Disordered" evidence="1">
    <location>
        <begin position="1"/>
        <end position="32"/>
    </location>
</feature>
<reference evidence="3" key="2">
    <citation type="submission" date="2025-08" db="UniProtKB">
        <authorList>
            <consortium name="RefSeq"/>
        </authorList>
    </citation>
    <scope>IDENTIFICATION</scope>
</reference>
<dbReference type="SUPFAM" id="SSF56672">
    <property type="entry name" value="DNA/RNA polymerases"/>
    <property type="match status" value="1"/>
</dbReference>
<gene>
    <name evidence="3" type="primary">LOC107908022</name>
</gene>
<dbReference type="InterPro" id="IPR043502">
    <property type="entry name" value="DNA/RNA_pol_sf"/>
</dbReference>
<reference evidence="2" key="1">
    <citation type="journal article" date="2020" name="Nat. Genet.">
        <title>Genomic diversifications of five Gossypium allopolyploid species and their impact on cotton improvement.</title>
        <authorList>
            <person name="Chen Z.J."/>
            <person name="Sreedasyam A."/>
            <person name="Ando A."/>
            <person name="Song Q."/>
            <person name="De Santiago L.M."/>
            <person name="Hulse-Kemp A.M."/>
            <person name="Ding M."/>
            <person name="Ye W."/>
            <person name="Kirkbride R.C."/>
            <person name="Jenkins J."/>
            <person name="Plott C."/>
            <person name="Lovell J."/>
            <person name="Lin Y.M."/>
            <person name="Vaughn R."/>
            <person name="Liu B."/>
            <person name="Simpson S."/>
            <person name="Scheffler B.E."/>
            <person name="Wen L."/>
            <person name="Saski C.A."/>
            <person name="Grover C.E."/>
            <person name="Hu G."/>
            <person name="Conover J.L."/>
            <person name="Carlson J.W."/>
            <person name="Shu S."/>
            <person name="Boston L.B."/>
            <person name="Williams M."/>
            <person name="Peterson D.G."/>
            <person name="McGee K."/>
            <person name="Jones D.C."/>
            <person name="Wendel J.F."/>
            <person name="Stelly D.M."/>
            <person name="Grimwood J."/>
            <person name="Schmutz J."/>
        </authorList>
    </citation>
    <scope>NUCLEOTIDE SEQUENCE [LARGE SCALE GENOMIC DNA]</scope>
    <source>
        <strain evidence="2">cv. TM-1</strain>
    </source>
</reference>
<dbReference type="Proteomes" id="UP000818029">
    <property type="component" value="Chromosome D02"/>
</dbReference>
<protein>
    <submittedName>
        <fullName evidence="3">Uncharacterized protein</fullName>
    </submittedName>
</protein>
<sequence length="193" mass="21856">MQERNQAQQPPLLTAPSEVPPVAPPPLPVIESSKRTPIEKLRKCGSEKFRGEMITVESENLKEIVRIISAFSAQKLMRKGNAVFLAYIIDTWDSESKLEHLSVVNGFVDVFLEKLLGLPPDREVEFVIDVISGTTSLSITPYRMTPVELKELKTQLQELLDKAFIRTSMSHWGAPVLFVKKKYGSLRLCIDYR</sequence>
<dbReference type="PANTHER" id="PTHR15503:SF45">
    <property type="entry name" value="RNA-DIRECTED DNA POLYMERASE HOMOLOG"/>
    <property type="match status" value="1"/>
</dbReference>
<dbReference type="InterPro" id="IPR032567">
    <property type="entry name" value="RTL1-rel"/>
</dbReference>
<dbReference type="PaxDb" id="3635-A0A1U8JKH3"/>
<accession>A0A1U8JKH3</accession>
<organism evidence="2 3">
    <name type="scientific">Gossypium hirsutum</name>
    <name type="common">Upland cotton</name>
    <name type="synonym">Gossypium mexicanum</name>
    <dbReference type="NCBI Taxonomy" id="3635"/>
    <lineage>
        <taxon>Eukaryota</taxon>
        <taxon>Viridiplantae</taxon>
        <taxon>Streptophyta</taxon>
        <taxon>Embryophyta</taxon>
        <taxon>Tracheophyta</taxon>
        <taxon>Spermatophyta</taxon>
        <taxon>Magnoliopsida</taxon>
        <taxon>eudicotyledons</taxon>
        <taxon>Gunneridae</taxon>
        <taxon>Pentapetalae</taxon>
        <taxon>rosids</taxon>
        <taxon>malvids</taxon>
        <taxon>Malvales</taxon>
        <taxon>Malvaceae</taxon>
        <taxon>Malvoideae</taxon>
        <taxon>Gossypium</taxon>
    </lineage>
</organism>
<dbReference type="STRING" id="3635.A0A1U8JKH3"/>
<evidence type="ECO:0000313" key="2">
    <source>
        <dbReference type="Proteomes" id="UP000818029"/>
    </source>
</evidence>
<dbReference type="AlphaFoldDB" id="A0A1U8JKH3"/>
<proteinExistence type="predicted"/>
<name>A0A1U8JKH3_GOSHI</name>
<evidence type="ECO:0000256" key="1">
    <source>
        <dbReference type="SAM" id="MobiDB-lite"/>
    </source>
</evidence>
<feature type="compositionally biased region" description="Pro residues" evidence="1">
    <location>
        <begin position="18"/>
        <end position="28"/>
    </location>
</feature>
<dbReference type="RefSeq" id="XP_016690792.1">
    <property type="nucleotide sequence ID" value="XM_016835303.1"/>
</dbReference>
<evidence type="ECO:0000313" key="3">
    <source>
        <dbReference type="RefSeq" id="XP_016690792.1"/>
    </source>
</evidence>
<dbReference type="GeneID" id="107908022"/>
<dbReference type="Gene3D" id="3.10.10.10">
    <property type="entry name" value="HIV Type 1 Reverse Transcriptase, subunit A, domain 1"/>
    <property type="match status" value="1"/>
</dbReference>
<feature type="compositionally biased region" description="Polar residues" evidence="1">
    <location>
        <begin position="1"/>
        <end position="11"/>
    </location>
</feature>
<dbReference type="PANTHER" id="PTHR15503">
    <property type="entry name" value="LDOC1 RELATED"/>
    <property type="match status" value="1"/>
</dbReference>